<dbReference type="PIRSF" id="PIRSF004555">
    <property type="entry name" value="UCP004555"/>
    <property type="match status" value="1"/>
</dbReference>
<evidence type="ECO:0000256" key="1">
    <source>
        <dbReference type="ARBA" id="ARBA00023125"/>
    </source>
</evidence>
<sequence>MFGNQNMQEMMAKLQEMQGAVEESKKRLEAVYVKGESDDERVRFVMNGNREVSDVRIDESLLAPEHKVALERMIEQAFNKCIENVNHINEGEMKNTAMGMFPGFGG</sequence>
<organism evidence="2 3">
    <name type="scientific">Parvicella tangerina</name>
    <dbReference type="NCBI Taxonomy" id="2829795"/>
    <lineage>
        <taxon>Bacteria</taxon>
        <taxon>Pseudomonadati</taxon>
        <taxon>Bacteroidota</taxon>
        <taxon>Flavobacteriia</taxon>
        <taxon>Flavobacteriales</taxon>
        <taxon>Parvicellaceae</taxon>
        <taxon>Parvicella</taxon>
    </lineage>
</organism>
<evidence type="ECO:0000313" key="3">
    <source>
        <dbReference type="Proteomes" id="UP000683507"/>
    </source>
</evidence>
<dbReference type="GO" id="GO:0003677">
    <property type="term" value="F:DNA binding"/>
    <property type="evidence" value="ECO:0007669"/>
    <property type="project" value="UniProtKB-KW"/>
</dbReference>
<reference evidence="2" key="1">
    <citation type="submission" date="2021-04" db="EMBL/GenBank/DDBJ databases">
        <authorList>
            <person name="Rodrigo-Torres L."/>
            <person name="Arahal R. D."/>
            <person name="Lucena T."/>
        </authorList>
    </citation>
    <scope>NUCLEOTIDE SEQUENCE</scope>
    <source>
        <strain evidence="2">AS29M-1</strain>
    </source>
</reference>
<dbReference type="EMBL" id="OU015584">
    <property type="protein sequence ID" value="CAG5082374.1"/>
    <property type="molecule type" value="Genomic_DNA"/>
</dbReference>
<proteinExistence type="predicted"/>
<dbReference type="PANTHER" id="PTHR33449:SF1">
    <property type="entry name" value="NUCLEOID-ASSOCIATED PROTEIN YBAB"/>
    <property type="match status" value="1"/>
</dbReference>
<dbReference type="KEGG" id="ptan:CRYO30217_01895"/>
<keyword evidence="3" id="KW-1185">Reference proteome</keyword>
<dbReference type="RefSeq" id="WP_258542097.1">
    <property type="nucleotide sequence ID" value="NZ_OU015584.1"/>
</dbReference>
<dbReference type="SUPFAM" id="SSF82607">
    <property type="entry name" value="YbaB-like"/>
    <property type="match status" value="1"/>
</dbReference>
<dbReference type="Pfam" id="PF02575">
    <property type="entry name" value="YbaB_DNA_bd"/>
    <property type="match status" value="1"/>
</dbReference>
<dbReference type="PANTHER" id="PTHR33449">
    <property type="entry name" value="NUCLEOID-ASSOCIATED PROTEIN YBAB"/>
    <property type="match status" value="1"/>
</dbReference>
<protein>
    <submittedName>
        <fullName evidence="2">Nucleoid-associated protein YbaB</fullName>
    </submittedName>
</protein>
<keyword evidence="1" id="KW-0238">DNA-binding</keyword>
<dbReference type="Proteomes" id="UP000683507">
    <property type="component" value="Chromosome"/>
</dbReference>
<dbReference type="AlphaFoldDB" id="A0A916JN88"/>
<dbReference type="NCBIfam" id="TIGR00103">
    <property type="entry name" value="DNA_YbaB_EbfC"/>
    <property type="match status" value="1"/>
</dbReference>
<gene>
    <name evidence="2" type="primary">ybaB</name>
    <name evidence="2" type="ORF">CRYO30217_01895</name>
</gene>
<evidence type="ECO:0000313" key="2">
    <source>
        <dbReference type="EMBL" id="CAG5082374.1"/>
    </source>
</evidence>
<dbReference type="InterPro" id="IPR036894">
    <property type="entry name" value="YbaB-like_sf"/>
</dbReference>
<dbReference type="InterPro" id="IPR004401">
    <property type="entry name" value="YbaB/EbfC"/>
</dbReference>
<accession>A0A916JN88</accession>
<dbReference type="Gene3D" id="3.30.1310.10">
    <property type="entry name" value="Nucleoid-associated protein YbaB-like domain"/>
    <property type="match status" value="1"/>
</dbReference>
<name>A0A916JN88_9FLAO</name>